<dbReference type="EMBL" id="FZQA01000005">
    <property type="protein sequence ID" value="SNT74565.1"/>
    <property type="molecule type" value="Genomic_DNA"/>
</dbReference>
<evidence type="ECO:0000256" key="2">
    <source>
        <dbReference type="ARBA" id="ARBA00022630"/>
    </source>
</evidence>
<organism evidence="7 8">
    <name type="scientific">Amphiplicatus metriothermophilus</name>
    <dbReference type="NCBI Taxonomy" id="1519374"/>
    <lineage>
        <taxon>Bacteria</taxon>
        <taxon>Pseudomonadati</taxon>
        <taxon>Pseudomonadota</taxon>
        <taxon>Alphaproteobacteria</taxon>
        <taxon>Parvularculales</taxon>
        <taxon>Parvularculaceae</taxon>
        <taxon>Amphiplicatus</taxon>
    </lineage>
</organism>
<dbReference type="AlphaFoldDB" id="A0A239PWE0"/>
<proteinExistence type="inferred from homology"/>
<dbReference type="SUPFAM" id="SSF51905">
    <property type="entry name" value="FAD/NAD(P)-binding domain"/>
    <property type="match status" value="1"/>
</dbReference>
<evidence type="ECO:0000313" key="7">
    <source>
        <dbReference type="EMBL" id="SNT74565.1"/>
    </source>
</evidence>
<accession>A0A239PWE0</accession>
<dbReference type="GO" id="GO:0047545">
    <property type="term" value="F:(S)-2-hydroxyglutarate dehydrogenase activity"/>
    <property type="evidence" value="ECO:0007669"/>
    <property type="project" value="TreeGrafter"/>
</dbReference>
<keyword evidence="2" id="KW-0285">Flavoprotein</keyword>
<name>A0A239PWE0_9PROT</name>
<evidence type="ECO:0000256" key="3">
    <source>
        <dbReference type="ARBA" id="ARBA00022827"/>
    </source>
</evidence>
<evidence type="ECO:0000256" key="5">
    <source>
        <dbReference type="ARBA" id="ARBA00037941"/>
    </source>
</evidence>
<evidence type="ECO:0000256" key="4">
    <source>
        <dbReference type="ARBA" id="ARBA00023002"/>
    </source>
</evidence>
<keyword evidence="3" id="KW-0274">FAD</keyword>
<evidence type="ECO:0000259" key="6">
    <source>
        <dbReference type="Pfam" id="PF01266"/>
    </source>
</evidence>
<sequence length="369" mass="38935">MAERVDAVVVGAGVVGLAVARALALDGREVIVLERHDAFGTETSSRNSEVIHAGVYYRPGGRRARLCVRGKALLYAYCAERGVAHLRCEKLIVAHGEEERARLTALNENAAKNGVDDLALIDATEAARLEPGVRCDAALLSPSSGIVDSHGLMLALLGDLENAGGTLALSSPLVGGRVEDDGIRLDAGGTEPVALKARLVVNSAGLYADKAAHSIAGLDPAFIPAIRPAKGQYFVYAGKAPFSRLIYPLHAPDSQGVHYTRDLGGQARLGPDIRWDAPLGDYTVDETRLPSFVETARRFWPDLDPARLQPGYAGQRPKATGPGEEGDFLILGPAEHGTPGYIGLYAIESPGLTACLAIGELVARIARAV</sequence>
<gene>
    <name evidence="7" type="ORF">SAMN06297382_2247</name>
</gene>
<keyword evidence="4" id="KW-0560">Oxidoreductase</keyword>
<evidence type="ECO:0000256" key="1">
    <source>
        <dbReference type="ARBA" id="ARBA00001974"/>
    </source>
</evidence>
<dbReference type="RefSeq" id="WP_089412705.1">
    <property type="nucleotide sequence ID" value="NZ_FZQA01000005.1"/>
</dbReference>
<dbReference type="Gene3D" id="3.30.9.10">
    <property type="entry name" value="D-Amino Acid Oxidase, subunit A, domain 2"/>
    <property type="match status" value="1"/>
</dbReference>
<feature type="domain" description="FAD dependent oxidoreductase" evidence="6">
    <location>
        <begin position="6"/>
        <end position="364"/>
    </location>
</feature>
<dbReference type="InterPro" id="IPR036188">
    <property type="entry name" value="FAD/NAD-bd_sf"/>
</dbReference>
<dbReference type="Proteomes" id="UP000198346">
    <property type="component" value="Unassembled WGS sequence"/>
</dbReference>
<comment type="cofactor">
    <cofactor evidence="1">
        <name>FAD</name>
        <dbReference type="ChEBI" id="CHEBI:57692"/>
    </cofactor>
</comment>
<dbReference type="PANTHER" id="PTHR43104:SF4">
    <property type="entry name" value="L-2-HYDROXYGLUTARATE DEHYDROGENASE, MITOCHONDRIAL"/>
    <property type="match status" value="1"/>
</dbReference>
<reference evidence="7 8" key="1">
    <citation type="submission" date="2017-07" db="EMBL/GenBank/DDBJ databases">
        <authorList>
            <person name="Sun Z.S."/>
            <person name="Albrecht U."/>
            <person name="Echele G."/>
            <person name="Lee C.C."/>
        </authorList>
    </citation>
    <scope>NUCLEOTIDE SEQUENCE [LARGE SCALE GENOMIC DNA]</scope>
    <source>
        <strain evidence="7 8">CGMCC 1.12710</strain>
    </source>
</reference>
<evidence type="ECO:0000313" key="8">
    <source>
        <dbReference type="Proteomes" id="UP000198346"/>
    </source>
</evidence>
<dbReference type="Gene3D" id="3.50.50.60">
    <property type="entry name" value="FAD/NAD(P)-binding domain"/>
    <property type="match status" value="1"/>
</dbReference>
<comment type="similarity">
    <text evidence="5">Belongs to the L2HGDH family.</text>
</comment>
<dbReference type="InterPro" id="IPR006076">
    <property type="entry name" value="FAD-dep_OxRdtase"/>
</dbReference>
<dbReference type="Pfam" id="PF01266">
    <property type="entry name" value="DAO"/>
    <property type="match status" value="1"/>
</dbReference>
<keyword evidence="8" id="KW-1185">Reference proteome</keyword>
<dbReference type="OrthoDB" id="9801699at2"/>
<dbReference type="PANTHER" id="PTHR43104">
    <property type="entry name" value="L-2-HYDROXYGLUTARATE DEHYDROGENASE, MITOCHONDRIAL"/>
    <property type="match status" value="1"/>
</dbReference>
<protein>
    <submittedName>
        <fullName evidence="7">L-2-hydroxyglutarate oxidase LhgO</fullName>
    </submittedName>
</protein>